<dbReference type="AlphaFoldDB" id="A0A6A6Q7L1"/>
<keyword evidence="2" id="KW-0812">Transmembrane</keyword>
<dbReference type="EMBL" id="MU004203">
    <property type="protein sequence ID" value="KAF2488370.1"/>
    <property type="molecule type" value="Genomic_DNA"/>
</dbReference>
<organism evidence="3 4">
    <name type="scientific">Lophium mytilinum</name>
    <dbReference type="NCBI Taxonomy" id="390894"/>
    <lineage>
        <taxon>Eukaryota</taxon>
        <taxon>Fungi</taxon>
        <taxon>Dikarya</taxon>
        <taxon>Ascomycota</taxon>
        <taxon>Pezizomycotina</taxon>
        <taxon>Dothideomycetes</taxon>
        <taxon>Pleosporomycetidae</taxon>
        <taxon>Mytilinidiales</taxon>
        <taxon>Mytilinidiaceae</taxon>
        <taxon>Lophium</taxon>
    </lineage>
</organism>
<evidence type="ECO:0000256" key="2">
    <source>
        <dbReference type="SAM" id="Phobius"/>
    </source>
</evidence>
<dbReference type="Proteomes" id="UP000799750">
    <property type="component" value="Unassembled WGS sequence"/>
</dbReference>
<gene>
    <name evidence="3" type="ORF">BU16DRAFT_545375</name>
</gene>
<reference evidence="3" key="1">
    <citation type="journal article" date="2020" name="Stud. Mycol.">
        <title>101 Dothideomycetes genomes: a test case for predicting lifestyles and emergence of pathogens.</title>
        <authorList>
            <person name="Haridas S."/>
            <person name="Albert R."/>
            <person name="Binder M."/>
            <person name="Bloem J."/>
            <person name="Labutti K."/>
            <person name="Salamov A."/>
            <person name="Andreopoulos B."/>
            <person name="Baker S."/>
            <person name="Barry K."/>
            <person name="Bills G."/>
            <person name="Bluhm B."/>
            <person name="Cannon C."/>
            <person name="Castanera R."/>
            <person name="Culley D."/>
            <person name="Daum C."/>
            <person name="Ezra D."/>
            <person name="Gonzalez J."/>
            <person name="Henrissat B."/>
            <person name="Kuo A."/>
            <person name="Liang C."/>
            <person name="Lipzen A."/>
            <person name="Lutzoni F."/>
            <person name="Magnuson J."/>
            <person name="Mondo S."/>
            <person name="Nolan M."/>
            <person name="Ohm R."/>
            <person name="Pangilinan J."/>
            <person name="Park H.-J."/>
            <person name="Ramirez L."/>
            <person name="Alfaro M."/>
            <person name="Sun H."/>
            <person name="Tritt A."/>
            <person name="Yoshinaga Y."/>
            <person name="Zwiers L.-H."/>
            <person name="Turgeon B."/>
            <person name="Goodwin S."/>
            <person name="Spatafora J."/>
            <person name="Crous P."/>
            <person name="Grigoriev I."/>
        </authorList>
    </citation>
    <scope>NUCLEOTIDE SEQUENCE</scope>
    <source>
        <strain evidence="3">CBS 269.34</strain>
    </source>
</reference>
<feature type="transmembrane region" description="Helical" evidence="2">
    <location>
        <begin position="256"/>
        <end position="286"/>
    </location>
</feature>
<proteinExistence type="predicted"/>
<evidence type="ECO:0000313" key="3">
    <source>
        <dbReference type="EMBL" id="KAF2488370.1"/>
    </source>
</evidence>
<sequence>MTEGEASEVIRQWHQRRKLAHRLWRRPECGESAQRVRKGLVYDASGADHDIENDFLRGFGGLQTVAEYQQDEQRMAETRTQSVHVDGLNNGGDGLAKVEGVREDRGDNGLVDGKGEPAQDMMSEDTDNDPEEIMLPNMKIKEPGGVQGRKALMSEDTAPNKVGIILEKVIVSEVVATATGVEGGGGEPVGVLGGAGGGGGGEAVEEAEEEVVEVGAVEVVEAVEEPEEPAEEEEGEEEGGVGAAARAAALFLAGPAIFFFFGFFFGLLGAGVGLVGAGGVGFCWCWEKKRRKRARDFCSPCQVVYTLTRTAGTLHSSVRLSSNKPQSGIALSLLHPLGKGDFEYSISHATPAAARVAMRHSSTPRKDSRYEFSVSVMSRGFNWKISSCYSAASQHIMKSPLDHNSSIKDEEKEGGIRGDPHGVIEFRNEFGRNPTAPQCREPGLRKPNIMMMKKPSQSEDSAPRSPPLCLAMRRRRIACEVWRFRYLTAGETRRCDAACAERSLRLAEERRAQRDHLAQKRAALRAKEIGVDAHDVGEGRVLLKPLARRTSAIRPAAGFENEVCPTLATRLSIQPD</sequence>
<feature type="region of interest" description="Disordered" evidence="1">
    <location>
        <begin position="104"/>
        <end position="127"/>
    </location>
</feature>
<protein>
    <submittedName>
        <fullName evidence="3">Uncharacterized protein</fullName>
    </submittedName>
</protein>
<evidence type="ECO:0000256" key="1">
    <source>
        <dbReference type="SAM" id="MobiDB-lite"/>
    </source>
</evidence>
<keyword evidence="2" id="KW-0472">Membrane</keyword>
<name>A0A6A6Q7L1_9PEZI</name>
<keyword evidence="2" id="KW-1133">Transmembrane helix</keyword>
<evidence type="ECO:0000313" key="4">
    <source>
        <dbReference type="Proteomes" id="UP000799750"/>
    </source>
</evidence>
<keyword evidence="4" id="KW-1185">Reference proteome</keyword>
<feature type="compositionally biased region" description="Basic and acidic residues" evidence="1">
    <location>
        <begin position="104"/>
        <end position="117"/>
    </location>
</feature>
<accession>A0A6A6Q7L1</accession>